<evidence type="ECO:0000313" key="1">
    <source>
        <dbReference type="EMBL" id="EKR54912.1"/>
    </source>
</evidence>
<dbReference type="AlphaFoldDB" id="A0A0E2D4S2"/>
<accession>A0A0E2D4S2</accession>
<reference evidence="1 2" key="1">
    <citation type="submission" date="2012-10" db="EMBL/GenBank/DDBJ databases">
        <authorList>
            <person name="Harkins D.M."/>
            <person name="Durkin A.S."/>
            <person name="Brinkac L.M."/>
            <person name="Haft D.H."/>
            <person name="Selengut J.D."/>
            <person name="Sanka R."/>
            <person name="DePew J."/>
            <person name="Purushe J."/>
            <person name="Chanthongthip A."/>
            <person name="Lattana O."/>
            <person name="Phetsouvanh R."/>
            <person name="Newton P.N."/>
            <person name="Vinetz J.M."/>
            <person name="Sutton G.G."/>
            <person name="Nierman W.C."/>
            <person name="Fouts D.E."/>
        </authorList>
    </citation>
    <scope>NUCLEOTIDE SEQUENCE [LARGE SCALE GENOMIC DNA]</scope>
    <source>
        <strain evidence="1 2">UI 12758</strain>
    </source>
</reference>
<name>A0A0E2D4S2_LEPIR</name>
<comment type="caution">
    <text evidence="1">The sequence shown here is derived from an EMBL/GenBank/DDBJ whole genome shotgun (WGS) entry which is preliminary data.</text>
</comment>
<sequence length="37" mass="4643">MGETFIFRFYRKVLRIQKIMRVVKKSILHRFPLYRNG</sequence>
<dbReference type="Proteomes" id="UP000001340">
    <property type="component" value="Unassembled WGS sequence"/>
</dbReference>
<organism evidence="1 2">
    <name type="scientific">Leptospira interrogans str. UI 12758</name>
    <dbReference type="NCBI Taxonomy" id="1049938"/>
    <lineage>
        <taxon>Bacteria</taxon>
        <taxon>Pseudomonadati</taxon>
        <taxon>Spirochaetota</taxon>
        <taxon>Spirochaetia</taxon>
        <taxon>Leptospirales</taxon>
        <taxon>Leptospiraceae</taxon>
        <taxon>Leptospira</taxon>
    </lineage>
</organism>
<proteinExistence type="predicted"/>
<evidence type="ECO:0000313" key="2">
    <source>
        <dbReference type="Proteomes" id="UP000001340"/>
    </source>
</evidence>
<protein>
    <submittedName>
        <fullName evidence="1">Uncharacterized protein</fullName>
    </submittedName>
</protein>
<gene>
    <name evidence="1" type="ORF">LEP1GSC105_3955</name>
</gene>
<dbReference type="EMBL" id="AHNR02000040">
    <property type="protein sequence ID" value="EKR54912.1"/>
    <property type="molecule type" value="Genomic_DNA"/>
</dbReference>